<sequence length="47" mass="5444">MKLVFNGITSVNEIDNVGGLDEKAGYKAQKLHELKRTKRDKERKKEK</sequence>
<accession>A0ACA9NCT9</accession>
<dbReference type="Proteomes" id="UP000789702">
    <property type="component" value="Unassembled WGS sequence"/>
</dbReference>
<comment type="caution">
    <text evidence="1">The sequence shown here is derived from an EMBL/GenBank/DDBJ whole genome shotgun (WGS) entry which is preliminary data.</text>
</comment>
<organism evidence="1 2">
    <name type="scientific">Dentiscutata heterogama</name>
    <dbReference type="NCBI Taxonomy" id="1316150"/>
    <lineage>
        <taxon>Eukaryota</taxon>
        <taxon>Fungi</taxon>
        <taxon>Fungi incertae sedis</taxon>
        <taxon>Mucoromycota</taxon>
        <taxon>Glomeromycotina</taxon>
        <taxon>Glomeromycetes</taxon>
        <taxon>Diversisporales</taxon>
        <taxon>Gigasporaceae</taxon>
        <taxon>Dentiscutata</taxon>
    </lineage>
</organism>
<reference evidence="1" key="1">
    <citation type="submission" date="2021-06" db="EMBL/GenBank/DDBJ databases">
        <authorList>
            <person name="Kallberg Y."/>
            <person name="Tangrot J."/>
            <person name="Rosling A."/>
        </authorList>
    </citation>
    <scope>NUCLEOTIDE SEQUENCE</scope>
    <source>
        <strain evidence="1">IL203A</strain>
    </source>
</reference>
<name>A0ACA9NCT9_9GLOM</name>
<proteinExistence type="predicted"/>
<evidence type="ECO:0000313" key="2">
    <source>
        <dbReference type="Proteomes" id="UP000789702"/>
    </source>
</evidence>
<protein>
    <submittedName>
        <fullName evidence="1">10620_t:CDS:1</fullName>
    </submittedName>
</protein>
<dbReference type="EMBL" id="CAJVPU010015337">
    <property type="protein sequence ID" value="CAG8646233.1"/>
    <property type="molecule type" value="Genomic_DNA"/>
</dbReference>
<keyword evidence="2" id="KW-1185">Reference proteome</keyword>
<gene>
    <name evidence="1" type="ORF">DHETER_LOCUS9077</name>
</gene>
<evidence type="ECO:0000313" key="1">
    <source>
        <dbReference type="EMBL" id="CAG8646233.1"/>
    </source>
</evidence>